<feature type="transmembrane region" description="Helical" evidence="7">
    <location>
        <begin position="12"/>
        <end position="35"/>
    </location>
</feature>
<proteinExistence type="inferred from homology"/>
<evidence type="ECO:0000256" key="5">
    <source>
        <dbReference type="ARBA" id="ARBA00022989"/>
    </source>
</evidence>
<comment type="subcellular location">
    <subcellularLocation>
        <location evidence="1">Cell membrane</location>
        <topology evidence="1">Multi-pass membrane protein</topology>
    </subcellularLocation>
</comment>
<dbReference type="SUPFAM" id="SSF52540">
    <property type="entry name" value="P-loop containing nucleoside triphosphate hydrolases"/>
    <property type="match status" value="1"/>
</dbReference>
<dbReference type="Pfam" id="PF02706">
    <property type="entry name" value="Wzz"/>
    <property type="match status" value="1"/>
</dbReference>
<evidence type="ECO:0000256" key="2">
    <source>
        <dbReference type="ARBA" id="ARBA00006683"/>
    </source>
</evidence>
<feature type="domain" description="Polysaccharide chain length determinant N-terminal" evidence="8">
    <location>
        <begin position="18"/>
        <end position="82"/>
    </location>
</feature>
<dbReference type="PANTHER" id="PTHR32309">
    <property type="entry name" value="TYROSINE-PROTEIN KINASE"/>
    <property type="match status" value="1"/>
</dbReference>
<dbReference type="EMBL" id="CP072384">
    <property type="protein sequence ID" value="QUC08067.1"/>
    <property type="molecule type" value="Genomic_DNA"/>
</dbReference>
<evidence type="ECO:0000256" key="7">
    <source>
        <dbReference type="SAM" id="Phobius"/>
    </source>
</evidence>
<comment type="similarity">
    <text evidence="2">Belongs to the CpsC/CapA family.</text>
</comment>
<gene>
    <name evidence="9" type="ORF">J5A65_14360</name>
</gene>
<keyword evidence="4 7" id="KW-0812">Transmembrane</keyword>
<dbReference type="PANTHER" id="PTHR32309:SF31">
    <property type="entry name" value="CAPSULAR EXOPOLYSACCHARIDE FAMILY"/>
    <property type="match status" value="1"/>
</dbReference>
<evidence type="ECO:0000313" key="10">
    <source>
        <dbReference type="Proteomes" id="UP000678513"/>
    </source>
</evidence>
<dbReference type="InterPro" id="IPR050445">
    <property type="entry name" value="Bact_polysacc_biosynth/exp"/>
</dbReference>
<dbReference type="InterPro" id="IPR003856">
    <property type="entry name" value="LPS_length_determ_N"/>
</dbReference>
<name>A0ABX7Y5H1_9ACTN</name>
<evidence type="ECO:0000259" key="8">
    <source>
        <dbReference type="Pfam" id="PF02706"/>
    </source>
</evidence>
<dbReference type="Proteomes" id="UP000678513">
    <property type="component" value="Chromosome"/>
</dbReference>
<sequence length="400" mass="40804">MSVRSYLRLVSRYWLGALLIGVLAGVLGGLVVQFMNKPEYTASATIAMHVEEDGASQGTVRPNIDQLAASAPALLTSPRVLIPAGNSVNPAMSADQLQKVLNVKTPSQSLVFTASLSGPEERVTTVMNKIAQEFQDAVAAGELPSYAGVKLTVGSVDVRTEKSAASTIGQLSGIMVGAGVGLLVAFLYLFLRVFLDDRVRNAEDLQELTDDAVLTAASPADVVQVLSQGLPYLSAGPGENVIAVSGIASGATSLVKDLAAATAKSGASVALVDLDLAAHPLGDSHPGLADVVSQRASLADVVTSTDGVDVITAGGPVPNASEFLTRSGFAEALRELGSGHDWVLVNTGALTASSAGVLGAKLADTALVVVQQGTSSRRNVTQALNLVEATGVKVAGLVLA</sequence>
<evidence type="ECO:0000256" key="3">
    <source>
        <dbReference type="ARBA" id="ARBA00022475"/>
    </source>
</evidence>
<evidence type="ECO:0000313" key="9">
    <source>
        <dbReference type="EMBL" id="QUC08067.1"/>
    </source>
</evidence>
<dbReference type="Gene3D" id="3.40.50.300">
    <property type="entry name" value="P-loop containing nucleotide triphosphate hydrolases"/>
    <property type="match status" value="1"/>
</dbReference>
<dbReference type="InterPro" id="IPR027417">
    <property type="entry name" value="P-loop_NTPase"/>
</dbReference>
<organism evidence="9 10">
    <name type="scientific">Arachnia rubra</name>
    <dbReference type="NCBI Taxonomy" id="1547448"/>
    <lineage>
        <taxon>Bacteria</taxon>
        <taxon>Bacillati</taxon>
        <taxon>Actinomycetota</taxon>
        <taxon>Actinomycetes</taxon>
        <taxon>Propionibacteriales</taxon>
        <taxon>Propionibacteriaceae</taxon>
        <taxon>Arachnia</taxon>
    </lineage>
</organism>
<protein>
    <recommendedName>
        <fullName evidence="8">Polysaccharide chain length determinant N-terminal domain-containing protein</fullName>
    </recommendedName>
</protein>
<keyword evidence="5 7" id="KW-1133">Transmembrane helix</keyword>
<keyword evidence="6 7" id="KW-0472">Membrane</keyword>
<keyword evidence="3" id="KW-1003">Cell membrane</keyword>
<accession>A0ABX7Y5H1</accession>
<dbReference type="RefSeq" id="WP_212323547.1">
    <property type="nucleotide sequence ID" value="NZ_AP024463.1"/>
</dbReference>
<reference evidence="9 10" key="1">
    <citation type="submission" date="2021-03" db="EMBL/GenBank/DDBJ databases">
        <title>Human Oral Microbial Genomes.</title>
        <authorList>
            <person name="Johnston C.D."/>
            <person name="Chen T."/>
            <person name="Dewhirst F.E."/>
        </authorList>
    </citation>
    <scope>NUCLEOTIDE SEQUENCE [LARGE SCALE GENOMIC DNA]</scope>
    <source>
        <strain evidence="9 10">DSMZ 100122</strain>
    </source>
</reference>
<feature type="transmembrane region" description="Helical" evidence="7">
    <location>
        <begin position="171"/>
        <end position="191"/>
    </location>
</feature>
<evidence type="ECO:0000256" key="1">
    <source>
        <dbReference type="ARBA" id="ARBA00004651"/>
    </source>
</evidence>
<keyword evidence="10" id="KW-1185">Reference proteome</keyword>
<evidence type="ECO:0000256" key="6">
    <source>
        <dbReference type="ARBA" id="ARBA00023136"/>
    </source>
</evidence>
<evidence type="ECO:0000256" key="4">
    <source>
        <dbReference type="ARBA" id="ARBA00022692"/>
    </source>
</evidence>